<accession>A0A450ZYZ2</accession>
<proteinExistence type="predicted"/>
<sequence length="62" mass="6755">MDTVSEIAHIGPALVASNLTPLPPGRDIRRQHPGGEGLEIGIEQGQFRRGGIFCLFPARLYK</sequence>
<protein>
    <submittedName>
        <fullName evidence="1">Uncharacterized protein</fullName>
    </submittedName>
</protein>
<name>A0A450ZYZ2_9GAMM</name>
<gene>
    <name evidence="1" type="ORF">BECKTUN1418D_GA0071000_10942</name>
</gene>
<reference evidence="1" key="1">
    <citation type="submission" date="2019-02" db="EMBL/GenBank/DDBJ databases">
        <authorList>
            <person name="Gruber-Vodicka R. H."/>
            <person name="Seah K. B. B."/>
        </authorList>
    </citation>
    <scope>NUCLEOTIDE SEQUENCE</scope>
    <source>
        <strain evidence="1">BECK_BY1</strain>
    </source>
</reference>
<dbReference type="EMBL" id="CAADFX010000094">
    <property type="protein sequence ID" value="VFK59019.1"/>
    <property type="molecule type" value="Genomic_DNA"/>
</dbReference>
<dbReference type="AlphaFoldDB" id="A0A450ZYZ2"/>
<organism evidence="1">
    <name type="scientific">Candidatus Kentrum sp. TUN</name>
    <dbReference type="NCBI Taxonomy" id="2126343"/>
    <lineage>
        <taxon>Bacteria</taxon>
        <taxon>Pseudomonadati</taxon>
        <taxon>Pseudomonadota</taxon>
        <taxon>Gammaproteobacteria</taxon>
        <taxon>Candidatus Kentrum</taxon>
    </lineage>
</organism>
<evidence type="ECO:0000313" key="1">
    <source>
        <dbReference type="EMBL" id="VFK59019.1"/>
    </source>
</evidence>